<evidence type="ECO:0000256" key="1">
    <source>
        <dbReference type="ARBA" id="ARBA00008889"/>
    </source>
</evidence>
<dbReference type="Gene3D" id="3.30.70.1730">
    <property type="match status" value="1"/>
</dbReference>
<evidence type="ECO:0000256" key="2">
    <source>
        <dbReference type="ARBA" id="ARBA00022980"/>
    </source>
</evidence>
<comment type="similarity">
    <text evidence="1">Belongs to the universal ribosomal protein uL10 family.</text>
</comment>
<dbReference type="GO" id="GO:0002181">
    <property type="term" value="P:cytoplasmic translation"/>
    <property type="evidence" value="ECO:0007669"/>
    <property type="project" value="TreeGrafter"/>
</dbReference>
<proteinExistence type="inferred from homology"/>
<dbReference type="InterPro" id="IPR043141">
    <property type="entry name" value="Ribosomal_uL10-like_sf"/>
</dbReference>
<dbReference type="Proteomes" id="UP000009375">
    <property type="component" value="Unassembled WGS sequence"/>
</dbReference>
<dbReference type="GO" id="GO:0000027">
    <property type="term" value="P:ribosomal large subunit assembly"/>
    <property type="evidence" value="ECO:0007669"/>
    <property type="project" value="TreeGrafter"/>
</dbReference>
<dbReference type="Gene3D" id="6.10.140.760">
    <property type="match status" value="1"/>
</dbReference>
<name>D2EF08_PARA4</name>
<dbReference type="InterPro" id="IPR050323">
    <property type="entry name" value="Ribosomal_protein_uL10"/>
</dbReference>
<accession>D2EF08</accession>
<feature type="domain" description="Large ribosomal subunit protein uL10-like insertion" evidence="4">
    <location>
        <begin position="108"/>
        <end position="177"/>
    </location>
</feature>
<evidence type="ECO:0000259" key="4">
    <source>
        <dbReference type="Pfam" id="PF17777"/>
    </source>
</evidence>
<protein>
    <submittedName>
        <fullName evidence="5">Ribosomal protein L10</fullName>
    </submittedName>
</protein>
<dbReference type="PANTHER" id="PTHR45699:SF3">
    <property type="entry name" value="LARGE RIBOSOMAL SUBUNIT PROTEIN UL10"/>
    <property type="match status" value="1"/>
</dbReference>
<dbReference type="Pfam" id="PF00466">
    <property type="entry name" value="Ribosomal_L10"/>
    <property type="match status" value="1"/>
</dbReference>
<dbReference type="GO" id="GO:0022625">
    <property type="term" value="C:cytosolic large ribosomal subunit"/>
    <property type="evidence" value="ECO:0007669"/>
    <property type="project" value="TreeGrafter"/>
</dbReference>
<evidence type="ECO:0000313" key="5">
    <source>
        <dbReference type="EMBL" id="EEZ93114.1"/>
    </source>
</evidence>
<keyword evidence="2 5" id="KW-0689">Ribosomal protein</keyword>
<sequence>MKKSRGSLQKEKMAEELNKKIKGYKTIGIVEIAGYPSESFERIKKVFRGKADFVYANKVVIFNAINKAGIKLSEKVEEVKMPVLLLSNEDPFELAKEAMENTTFTKLKSGEISQMDIVLPSGPTPFPPGPMLSQFSSIGVKTKNESGKISIVSDTTIVKKGEKVNEKIASILSSMDIRPKELVLSMAYAYDGKYIFGKDLLYTKKETYVNDISKIFNAALKISTDKGLINKYSIKPMIKKIYIGVRFLSVNRNIVSSSNARDILAKVINGADALNKVIGGK</sequence>
<dbReference type="InterPro" id="IPR043164">
    <property type="entry name" value="Ribosomal_uL10-like_insert_sf"/>
</dbReference>
<dbReference type="GO" id="GO:0070180">
    <property type="term" value="F:large ribosomal subunit rRNA binding"/>
    <property type="evidence" value="ECO:0007669"/>
    <property type="project" value="TreeGrafter"/>
</dbReference>
<dbReference type="InterPro" id="IPR040637">
    <property type="entry name" value="Ribosomal_uL10-like_insert"/>
</dbReference>
<dbReference type="AlphaFoldDB" id="D2EF08"/>
<organism evidence="5 6">
    <name type="scientific">Candidatus Parvarchaeum acidiphilum ARMAN-4</name>
    <dbReference type="NCBI Taxonomy" id="662760"/>
    <lineage>
        <taxon>Archaea</taxon>
        <taxon>Candidatus Parvarchaeota</taxon>
        <taxon>Candidatus Parvarchaeum</taxon>
    </lineage>
</organism>
<gene>
    <name evidence="5" type="ORF">BJBARM4_0315</name>
</gene>
<evidence type="ECO:0000256" key="3">
    <source>
        <dbReference type="ARBA" id="ARBA00023274"/>
    </source>
</evidence>
<dbReference type="SUPFAM" id="SSF160369">
    <property type="entry name" value="Ribosomal protein L10-like"/>
    <property type="match status" value="1"/>
</dbReference>
<dbReference type="Pfam" id="PF17777">
    <property type="entry name" value="RL10P_insert"/>
    <property type="match status" value="1"/>
</dbReference>
<dbReference type="GO" id="GO:0003735">
    <property type="term" value="F:structural constituent of ribosome"/>
    <property type="evidence" value="ECO:0007669"/>
    <property type="project" value="TreeGrafter"/>
</dbReference>
<dbReference type="PANTHER" id="PTHR45699">
    <property type="entry name" value="60S ACIDIC RIBOSOMAL PROTEIN P0"/>
    <property type="match status" value="1"/>
</dbReference>
<dbReference type="InterPro" id="IPR001790">
    <property type="entry name" value="Ribosomal_uL10"/>
</dbReference>
<keyword evidence="3" id="KW-0687">Ribonucleoprotein</keyword>
<reference evidence="5 6" key="1">
    <citation type="journal article" date="2010" name="Proc. Natl. Acad. Sci. U.S.A.">
        <title>Enigmatic, ultrasmall, uncultivated Archaea.</title>
        <authorList>
            <person name="Baker B.J."/>
            <person name="Comolli L.R."/>
            <person name="Dick G.J."/>
            <person name="Hauser L.J."/>
            <person name="Hyatt D."/>
            <person name="Dill B.D."/>
            <person name="Land M.L."/>
            <person name="Verberkmoes N.C."/>
            <person name="Hettich R.L."/>
            <person name="Banfield J.F."/>
        </authorList>
    </citation>
    <scope>NUCLEOTIDE SEQUENCE [LARGE SCALE GENOMIC DNA]</scope>
</reference>
<dbReference type="Gene3D" id="3.90.105.20">
    <property type="match status" value="1"/>
</dbReference>
<evidence type="ECO:0000313" key="6">
    <source>
        <dbReference type="Proteomes" id="UP000009375"/>
    </source>
</evidence>
<dbReference type="EMBL" id="GG730042">
    <property type="protein sequence ID" value="EEZ93114.1"/>
    <property type="molecule type" value="Genomic_DNA"/>
</dbReference>